<protein>
    <submittedName>
        <fullName evidence="1">Uncharacterized protein</fullName>
    </submittedName>
</protein>
<dbReference type="OrthoDB" id="68354at2157"/>
<sequence length="143" mass="15865">MESDPKTIVTTGLMEALWNTMGTGCTALWRQGAETFYEMLVAAGKDLSTPEASLNSVKEYFEEFNSVSSMNYTIEDGEAIVKVEGCSAVGIADYMDAHNIPEEHSCLFFNLSMVALEHATGNMYDVERERDEPGNCHAHIKRI</sequence>
<reference evidence="1 2" key="1">
    <citation type="submission" date="2016-08" db="EMBL/GenBank/DDBJ databases">
        <authorList>
            <person name="Seilhamer J.J."/>
        </authorList>
    </citation>
    <scope>NUCLEOTIDE SEQUENCE [LARGE SCALE GENOMIC DNA]</scope>
    <source>
        <strain evidence="1">Buetzberg</strain>
    </source>
</reference>
<name>A0A1D3L334_9EURY</name>
<evidence type="ECO:0000313" key="1">
    <source>
        <dbReference type="EMBL" id="SCG85978.1"/>
    </source>
</evidence>
<dbReference type="GeneID" id="30412264"/>
<keyword evidence="2" id="KW-1185">Reference proteome</keyword>
<dbReference type="STRING" id="118062.MCBB_1422"/>
<dbReference type="Proteomes" id="UP000094707">
    <property type="component" value="Chromosome I"/>
</dbReference>
<evidence type="ECO:0000313" key="2">
    <source>
        <dbReference type="Proteomes" id="UP000094707"/>
    </source>
</evidence>
<dbReference type="AlphaFoldDB" id="A0A1D3L334"/>
<accession>A0A1D3L334</accession>
<dbReference type="RefSeq" id="WP_071907089.1">
    <property type="nucleotide sequence ID" value="NZ_LT607756.1"/>
</dbReference>
<gene>
    <name evidence="1" type="ORF">MCBB_1422</name>
</gene>
<organism evidence="1 2">
    <name type="scientific">Methanobacterium congolense</name>
    <dbReference type="NCBI Taxonomy" id="118062"/>
    <lineage>
        <taxon>Archaea</taxon>
        <taxon>Methanobacteriati</taxon>
        <taxon>Methanobacteriota</taxon>
        <taxon>Methanomada group</taxon>
        <taxon>Methanobacteria</taxon>
        <taxon>Methanobacteriales</taxon>
        <taxon>Methanobacteriaceae</taxon>
        <taxon>Methanobacterium</taxon>
    </lineage>
</organism>
<dbReference type="KEGG" id="mcub:MCBB_1422"/>
<proteinExistence type="predicted"/>
<dbReference type="PATRIC" id="fig|129848.4.peg.1449"/>
<dbReference type="EMBL" id="LT607756">
    <property type="protein sequence ID" value="SCG85978.1"/>
    <property type="molecule type" value="Genomic_DNA"/>
</dbReference>